<evidence type="ECO:0000256" key="1">
    <source>
        <dbReference type="SAM" id="Coils"/>
    </source>
</evidence>
<keyword evidence="4" id="KW-1185">Reference proteome</keyword>
<name>A0AAV9UU96_9PEZI</name>
<sequence length="192" mass="21933">MDNYSKGSPVIEEWLDLDDNEAESGGYGDPPAVDPNNNVEPRRQKRVHQPRYTCHEILVKQGFDGCQELMRSVKEAGIHAFRVHRIKAFGCGHPNCTFRTARQDYISRHEEGHDTTRSSRHGATRGKRCENSFRRRHQLAQQRILELQARILALEEKLDVTNAAQNQILALQAKIACLENELAITKVAQVFF</sequence>
<evidence type="ECO:0000256" key="2">
    <source>
        <dbReference type="SAM" id="MobiDB-lite"/>
    </source>
</evidence>
<gene>
    <name evidence="3" type="ORF">TWF730_010033</name>
</gene>
<reference evidence="3 4" key="1">
    <citation type="submission" date="2019-10" db="EMBL/GenBank/DDBJ databases">
        <authorList>
            <person name="Palmer J.M."/>
        </authorList>
    </citation>
    <scope>NUCLEOTIDE SEQUENCE [LARGE SCALE GENOMIC DNA]</scope>
    <source>
        <strain evidence="3 4">TWF730</strain>
    </source>
</reference>
<dbReference type="Proteomes" id="UP001373714">
    <property type="component" value="Unassembled WGS sequence"/>
</dbReference>
<protein>
    <recommendedName>
        <fullName evidence="5">C2H2-type domain-containing protein</fullName>
    </recommendedName>
</protein>
<evidence type="ECO:0000313" key="4">
    <source>
        <dbReference type="Proteomes" id="UP001373714"/>
    </source>
</evidence>
<evidence type="ECO:0008006" key="5">
    <source>
        <dbReference type="Google" id="ProtNLM"/>
    </source>
</evidence>
<dbReference type="EMBL" id="JAVHNS010000007">
    <property type="protein sequence ID" value="KAK6349283.1"/>
    <property type="molecule type" value="Genomic_DNA"/>
</dbReference>
<organism evidence="3 4">
    <name type="scientific">Orbilia blumenaviensis</name>
    <dbReference type="NCBI Taxonomy" id="1796055"/>
    <lineage>
        <taxon>Eukaryota</taxon>
        <taxon>Fungi</taxon>
        <taxon>Dikarya</taxon>
        <taxon>Ascomycota</taxon>
        <taxon>Pezizomycotina</taxon>
        <taxon>Orbiliomycetes</taxon>
        <taxon>Orbiliales</taxon>
        <taxon>Orbiliaceae</taxon>
        <taxon>Orbilia</taxon>
    </lineage>
</organism>
<dbReference type="AlphaFoldDB" id="A0AAV9UU96"/>
<evidence type="ECO:0000313" key="3">
    <source>
        <dbReference type="EMBL" id="KAK6349283.1"/>
    </source>
</evidence>
<feature type="region of interest" description="Disordered" evidence="2">
    <location>
        <begin position="109"/>
        <end position="128"/>
    </location>
</feature>
<keyword evidence="1" id="KW-0175">Coiled coil</keyword>
<proteinExistence type="predicted"/>
<feature type="region of interest" description="Disordered" evidence="2">
    <location>
        <begin position="15"/>
        <end position="47"/>
    </location>
</feature>
<feature type="coiled-coil region" evidence="1">
    <location>
        <begin position="137"/>
        <end position="181"/>
    </location>
</feature>
<accession>A0AAV9UU96</accession>
<comment type="caution">
    <text evidence="3">The sequence shown here is derived from an EMBL/GenBank/DDBJ whole genome shotgun (WGS) entry which is preliminary data.</text>
</comment>